<comment type="caution">
    <text evidence="5">The sequence shown here is derived from an EMBL/GenBank/DDBJ whole genome shotgun (WGS) entry which is preliminary data.</text>
</comment>
<evidence type="ECO:0008006" key="7">
    <source>
        <dbReference type="Google" id="ProtNLM"/>
    </source>
</evidence>
<proteinExistence type="inferred from homology"/>
<keyword evidence="6" id="KW-1185">Reference proteome</keyword>
<feature type="region of interest" description="Disordered" evidence="4">
    <location>
        <begin position="1"/>
        <end position="23"/>
    </location>
</feature>
<dbReference type="SUPFAM" id="SSF143113">
    <property type="entry name" value="NAP-like"/>
    <property type="match status" value="1"/>
</dbReference>
<keyword evidence="3" id="KW-0175">Coiled coil</keyword>
<feature type="compositionally biased region" description="Basic and acidic residues" evidence="4">
    <location>
        <begin position="11"/>
        <end position="23"/>
    </location>
</feature>
<accession>A0AAD5LJN0</accession>
<dbReference type="PANTHER" id="PTHR11875">
    <property type="entry name" value="TESTIS-SPECIFIC Y-ENCODED PROTEIN"/>
    <property type="match status" value="1"/>
</dbReference>
<name>A0AAD5LJN0_PYTIN</name>
<dbReference type="AlphaFoldDB" id="A0AAD5LJN0"/>
<protein>
    <recommendedName>
        <fullName evidence="7">Nucleosome assembly protein</fullName>
    </recommendedName>
</protein>
<evidence type="ECO:0000313" key="5">
    <source>
        <dbReference type="EMBL" id="KAJ0403669.1"/>
    </source>
</evidence>
<feature type="coiled-coil region" evidence="3">
    <location>
        <begin position="26"/>
        <end position="57"/>
    </location>
</feature>
<gene>
    <name evidence="5" type="ORF">P43SY_003781</name>
</gene>
<dbReference type="Proteomes" id="UP001209570">
    <property type="component" value="Unassembled WGS sequence"/>
</dbReference>
<dbReference type="InterPro" id="IPR002164">
    <property type="entry name" value="NAP_family"/>
</dbReference>
<evidence type="ECO:0000256" key="1">
    <source>
        <dbReference type="ARBA" id="ARBA00009947"/>
    </source>
</evidence>
<evidence type="ECO:0000256" key="3">
    <source>
        <dbReference type="SAM" id="Coils"/>
    </source>
</evidence>
<dbReference type="GO" id="GO:0006334">
    <property type="term" value="P:nucleosome assembly"/>
    <property type="evidence" value="ECO:0007669"/>
    <property type="project" value="InterPro"/>
</dbReference>
<dbReference type="InterPro" id="IPR037231">
    <property type="entry name" value="NAP-like_sf"/>
</dbReference>
<evidence type="ECO:0000256" key="2">
    <source>
        <dbReference type="RuleBase" id="RU003876"/>
    </source>
</evidence>
<feature type="region of interest" description="Disordered" evidence="4">
    <location>
        <begin position="184"/>
        <end position="225"/>
    </location>
</feature>
<evidence type="ECO:0000256" key="4">
    <source>
        <dbReference type="SAM" id="MobiDB-lite"/>
    </source>
</evidence>
<comment type="similarity">
    <text evidence="1 2">Belongs to the nucleosome assembly protein (NAP) family.</text>
</comment>
<dbReference type="GO" id="GO:0005634">
    <property type="term" value="C:nucleus"/>
    <property type="evidence" value="ECO:0007669"/>
    <property type="project" value="InterPro"/>
</dbReference>
<dbReference type="EMBL" id="JAKCXM010000077">
    <property type="protein sequence ID" value="KAJ0403669.1"/>
    <property type="molecule type" value="Genomic_DNA"/>
</dbReference>
<sequence>MTGQPSPKRQRTGDKPAAEPLDDAKIQSIFEEVNKVDEDIEKENEKMARELLAIESKYNIAKRPFFEKRGKLLRGIPGFWKQALSNHPFISEIISEHDEKVLESLTEMDVTFVDESGGFKIALHFAENPFIGKVTLWKQITYNEEGELNVTASELKWKSTEEAKEAKEASTFLAWFANTDEDQDTAEMMKDELWKNPVQFYQEDDDEDDEGEDGEDDEDDEEDDE</sequence>
<reference evidence="5" key="1">
    <citation type="submission" date="2021-12" db="EMBL/GenBank/DDBJ databases">
        <title>Prjna785345.</title>
        <authorList>
            <person name="Rujirawat T."/>
            <person name="Krajaejun T."/>
        </authorList>
    </citation>
    <scope>NUCLEOTIDE SEQUENCE</scope>
    <source>
        <strain evidence="5">Pi057C3</strain>
    </source>
</reference>
<evidence type="ECO:0000313" key="6">
    <source>
        <dbReference type="Proteomes" id="UP001209570"/>
    </source>
</evidence>
<feature type="compositionally biased region" description="Acidic residues" evidence="4">
    <location>
        <begin position="202"/>
        <end position="225"/>
    </location>
</feature>
<organism evidence="5 6">
    <name type="scientific">Pythium insidiosum</name>
    <name type="common">Pythiosis disease agent</name>
    <dbReference type="NCBI Taxonomy" id="114742"/>
    <lineage>
        <taxon>Eukaryota</taxon>
        <taxon>Sar</taxon>
        <taxon>Stramenopiles</taxon>
        <taxon>Oomycota</taxon>
        <taxon>Peronosporomycetes</taxon>
        <taxon>Pythiales</taxon>
        <taxon>Pythiaceae</taxon>
        <taxon>Pythium</taxon>
    </lineage>
</organism>
<dbReference type="Gene3D" id="3.30.1120.90">
    <property type="entry name" value="Nucleosome assembly protein"/>
    <property type="match status" value="1"/>
</dbReference>
<dbReference type="Pfam" id="PF00956">
    <property type="entry name" value="NAP"/>
    <property type="match status" value="1"/>
</dbReference>
<dbReference type="Gene3D" id="1.20.5.1500">
    <property type="match status" value="1"/>
</dbReference>